<dbReference type="Proteomes" id="UP000182598">
    <property type="component" value="Unassembled WGS sequence"/>
</dbReference>
<dbReference type="PANTHER" id="PTHR35867:SF1">
    <property type="entry name" value="PROTEIN RSEC"/>
    <property type="match status" value="1"/>
</dbReference>
<accession>A0A0K6GW39</accession>
<keyword evidence="1" id="KW-0472">Membrane</keyword>
<reference evidence="3" key="1">
    <citation type="submission" date="2015-08" db="EMBL/GenBank/DDBJ databases">
        <authorList>
            <person name="Varghese N."/>
        </authorList>
    </citation>
    <scope>NUCLEOTIDE SEQUENCE [LARGE SCALE GENOMIC DNA]</scope>
    <source>
        <strain evidence="3">DSM 27808</strain>
    </source>
</reference>
<dbReference type="PANTHER" id="PTHR35867">
    <property type="entry name" value="PROTEIN RSEC"/>
    <property type="match status" value="1"/>
</dbReference>
<keyword evidence="1" id="KW-0812">Transmembrane</keyword>
<dbReference type="AlphaFoldDB" id="A0A0K6GW39"/>
<gene>
    <name evidence="2" type="ORF">Ga0061064_0325</name>
</gene>
<sequence length="144" mass="15736">MIRELAEIVAVNDDSLQVSTELKTGCGSCAQQSTCGAGIISKAFSDRRAEFLVRKPEGEFRVGQMIELLLPEQALTQLSLMLYGLPLLALILTAVGLGELAGVSEGWVIITAFISFGLSFYGLKRWLHHRDVQVSQLLSVQQID</sequence>
<evidence type="ECO:0000313" key="2">
    <source>
        <dbReference type="EMBL" id="CUA82957.1"/>
    </source>
</evidence>
<feature type="transmembrane region" description="Helical" evidence="1">
    <location>
        <begin position="106"/>
        <end position="123"/>
    </location>
</feature>
<feature type="transmembrane region" description="Helical" evidence="1">
    <location>
        <begin position="80"/>
        <end position="100"/>
    </location>
</feature>
<keyword evidence="1" id="KW-1133">Transmembrane helix</keyword>
<dbReference type="EMBL" id="CYHB01000001">
    <property type="protein sequence ID" value="CUA82957.1"/>
    <property type="molecule type" value="Genomic_DNA"/>
</dbReference>
<keyword evidence="3" id="KW-1185">Reference proteome</keyword>
<dbReference type="OrthoDB" id="9795854at2"/>
<dbReference type="InterPro" id="IPR026268">
    <property type="entry name" value="RseC"/>
</dbReference>
<dbReference type="PIRSF" id="PIRSF004923">
    <property type="entry name" value="RseC"/>
    <property type="match status" value="1"/>
</dbReference>
<protein>
    <submittedName>
        <fullName evidence="2">Positive regulator of sigma(E), RseC/MucC</fullName>
    </submittedName>
</protein>
<dbReference type="RefSeq" id="WP_055438038.1">
    <property type="nucleotide sequence ID" value="NZ_CYHB01000001.1"/>
</dbReference>
<evidence type="ECO:0000256" key="1">
    <source>
        <dbReference type="SAM" id="Phobius"/>
    </source>
</evidence>
<dbReference type="InterPro" id="IPR007359">
    <property type="entry name" value="SigmaE_reg_RseC_MucC"/>
</dbReference>
<organism evidence="2 3">
    <name type="scientific">Pseudidiomarina woesei</name>
    <dbReference type="NCBI Taxonomy" id="1381080"/>
    <lineage>
        <taxon>Bacteria</taxon>
        <taxon>Pseudomonadati</taxon>
        <taxon>Pseudomonadota</taxon>
        <taxon>Gammaproteobacteria</taxon>
        <taxon>Alteromonadales</taxon>
        <taxon>Idiomarinaceae</taxon>
        <taxon>Pseudidiomarina</taxon>
    </lineage>
</organism>
<dbReference type="Pfam" id="PF04246">
    <property type="entry name" value="RseC_MucC"/>
    <property type="match status" value="1"/>
</dbReference>
<evidence type="ECO:0000313" key="3">
    <source>
        <dbReference type="Proteomes" id="UP000182598"/>
    </source>
</evidence>
<name>A0A0K6GW39_9GAMM</name>
<proteinExistence type="predicted"/>